<organism evidence="1 4">
    <name type="scientific">Phytophthora fragariae</name>
    <dbReference type="NCBI Taxonomy" id="53985"/>
    <lineage>
        <taxon>Eukaryota</taxon>
        <taxon>Sar</taxon>
        <taxon>Stramenopiles</taxon>
        <taxon>Oomycota</taxon>
        <taxon>Peronosporomycetes</taxon>
        <taxon>Peronosporales</taxon>
        <taxon>Peronosporaceae</taxon>
        <taxon>Phytophthora</taxon>
    </lineage>
</organism>
<accession>A0A6A3KDH1</accession>
<protein>
    <submittedName>
        <fullName evidence="1">Uncharacterized protein</fullName>
    </submittedName>
</protein>
<dbReference type="Proteomes" id="UP000476176">
    <property type="component" value="Unassembled WGS sequence"/>
</dbReference>
<dbReference type="EMBL" id="QXFX01000246">
    <property type="protein sequence ID" value="KAE9123848.1"/>
    <property type="molecule type" value="Genomic_DNA"/>
</dbReference>
<sequence length="141" mass="16315">MVARWRKFAQLFVQIKNLARVQASTRTSLARRSQPENVLLLSKFTSKLVTWDNVVSLQLEHLDGAKRVFVVVRETKLSEGALSDARYCSEASWYVNVIEFVLLASNEDEPGLAQRWSVSPRHWARRTCLLRGRLKWRSTAR</sequence>
<dbReference type="Proteomes" id="UP000460718">
    <property type="component" value="Unassembled WGS sequence"/>
</dbReference>
<evidence type="ECO:0000313" key="6">
    <source>
        <dbReference type="Proteomes" id="UP000488956"/>
    </source>
</evidence>
<gene>
    <name evidence="3" type="ORF">PF004_g5938</name>
    <name evidence="2" type="ORF">PF010_g6224</name>
    <name evidence="1" type="ORF">PF011_g12372</name>
</gene>
<dbReference type="AlphaFoldDB" id="A0A6A3KDH1"/>
<evidence type="ECO:0000313" key="3">
    <source>
        <dbReference type="EMBL" id="KAE9243856.1"/>
    </source>
</evidence>
<reference evidence="4 5" key="1">
    <citation type="submission" date="2018-09" db="EMBL/GenBank/DDBJ databases">
        <title>Genomic investigation of the strawberry pathogen Phytophthora fragariae indicates pathogenicity is determined by transcriptional variation in three key races.</title>
        <authorList>
            <person name="Adams T.M."/>
            <person name="Armitage A.D."/>
            <person name="Sobczyk M.K."/>
            <person name="Bates H.J."/>
            <person name="Dunwell J.M."/>
            <person name="Nellist C.F."/>
            <person name="Harrison R.J."/>
        </authorList>
    </citation>
    <scope>NUCLEOTIDE SEQUENCE [LARGE SCALE GENOMIC DNA]</scope>
    <source>
        <strain evidence="3 5">BC-23</strain>
        <strain evidence="2 6">ONT-3</strain>
        <strain evidence="1 4">SCRP245</strain>
    </source>
</reference>
<proteinExistence type="predicted"/>
<comment type="caution">
    <text evidence="1">The sequence shown here is derived from an EMBL/GenBank/DDBJ whole genome shotgun (WGS) entry which is preliminary data.</text>
</comment>
<evidence type="ECO:0000313" key="1">
    <source>
        <dbReference type="EMBL" id="KAE9004612.1"/>
    </source>
</evidence>
<dbReference type="EMBL" id="QXGC01000232">
    <property type="protein sequence ID" value="KAE9243856.1"/>
    <property type="molecule type" value="Genomic_DNA"/>
</dbReference>
<name>A0A6A3KDH1_9STRA</name>
<evidence type="ECO:0000313" key="4">
    <source>
        <dbReference type="Proteomes" id="UP000460718"/>
    </source>
</evidence>
<evidence type="ECO:0000313" key="2">
    <source>
        <dbReference type="EMBL" id="KAE9123848.1"/>
    </source>
</evidence>
<evidence type="ECO:0000313" key="5">
    <source>
        <dbReference type="Proteomes" id="UP000476176"/>
    </source>
</evidence>
<dbReference type="Proteomes" id="UP000488956">
    <property type="component" value="Unassembled WGS sequence"/>
</dbReference>
<dbReference type="EMBL" id="QXFW01000718">
    <property type="protein sequence ID" value="KAE9004612.1"/>
    <property type="molecule type" value="Genomic_DNA"/>
</dbReference>